<feature type="region of interest" description="Disordered" evidence="2">
    <location>
        <begin position="121"/>
        <end position="176"/>
    </location>
</feature>
<dbReference type="EMBL" id="UOEU01000908">
    <property type="protein sequence ID" value="VAW42289.1"/>
    <property type="molecule type" value="Genomic_DNA"/>
</dbReference>
<proteinExistence type="predicted"/>
<reference evidence="3" key="1">
    <citation type="submission" date="2018-06" db="EMBL/GenBank/DDBJ databases">
        <authorList>
            <person name="Zhirakovskaya E."/>
        </authorList>
    </citation>
    <scope>NUCLEOTIDE SEQUENCE</scope>
</reference>
<name>A0A3B0VZ99_9ZZZZ</name>
<evidence type="ECO:0000256" key="2">
    <source>
        <dbReference type="SAM" id="MobiDB-lite"/>
    </source>
</evidence>
<keyword evidence="1" id="KW-0175">Coiled coil</keyword>
<feature type="compositionally biased region" description="Acidic residues" evidence="2">
    <location>
        <begin position="129"/>
        <end position="176"/>
    </location>
</feature>
<evidence type="ECO:0000256" key="1">
    <source>
        <dbReference type="SAM" id="Coils"/>
    </source>
</evidence>
<feature type="coiled-coil region" evidence="1">
    <location>
        <begin position="79"/>
        <end position="113"/>
    </location>
</feature>
<gene>
    <name evidence="3" type="ORF">MNBD_CHLOROFLEXI01-827</name>
</gene>
<sequence length="176" mass="19680">MNRMKGILAAGTLTGLLLATVLVFGFGKLDKEVVPETAVPQEIPEIIISEEPVENVRVKTGANTQTAVSSNADEQSIYAQQLESALQTMQAREAEYRTQIDTANQTILQLQDRVNSQITASAASNNYTEYEDDDDEEYGEYEDDDDEEYGEYEDDDDDSGEYEYDDDDDEGEDDDD</sequence>
<organism evidence="3">
    <name type="scientific">hydrothermal vent metagenome</name>
    <dbReference type="NCBI Taxonomy" id="652676"/>
    <lineage>
        <taxon>unclassified sequences</taxon>
        <taxon>metagenomes</taxon>
        <taxon>ecological metagenomes</taxon>
    </lineage>
</organism>
<dbReference type="AlphaFoldDB" id="A0A3B0VZ99"/>
<protein>
    <submittedName>
        <fullName evidence="3">Uncharacterized protein</fullName>
    </submittedName>
</protein>
<accession>A0A3B0VZ99</accession>
<evidence type="ECO:0000313" key="3">
    <source>
        <dbReference type="EMBL" id="VAW42289.1"/>
    </source>
</evidence>